<dbReference type="Pfam" id="PF00150">
    <property type="entry name" value="Cellulase"/>
    <property type="match status" value="1"/>
</dbReference>
<evidence type="ECO:0000256" key="1">
    <source>
        <dbReference type="ARBA" id="ARBA00000966"/>
    </source>
</evidence>
<dbReference type="InterPro" id="IPR017853">
    <property type="entry name" value="GH"/>
</dbReference>
<comment type="similarity">
    <text evidence="2 6">Belongs to the glycosyl hydrolase 5 (cellulase A) family.</text>
</comment>
<keyword evidence="5 6" id="KW-0326">Glycosidase</keyword>
<reference evidence="9 10" key="1">
    <citation type="submission" date="2017-12" db="EMBL/GenBank/DDBJ databases">
        <title>Comparative genomics of Botrytis spp.</title>
        <authorList>
            <person name="Valero-Jimenez C.A."/>
            <person name="Tapia P."/>
            <person name="Veloso J."/>
            <person name="Silva-Moreno E."/>
            <person name="Staats M."/>
            <person name="Valdes J.H."/>
            <person name="Van Kan J.A.L."/>
        </authorList>
    </citation>
    <scope>NUCLEOTIDE SEQUENCE [LARGE SCALE GENOMIC DNA]</scope>
    <source>
        <strain evidence="9 10">MUCL11595</strain>
    </source>
</reference>
<protein>
    <recommendedName>
        <fullName evidence="3">cellulase</fullName>
        <ecNumber evidence="3">3.2.1.4</ecNumber>
    </recommendedName>
</protein>
<dbReference type="AlphaFoldDB" id="A0A4Z1H6T6"/>
<dbReference type="PANTHER" id="PTHR34142:SF1">
    <property type="entry name" value="GLYCOSIDE HYDROLASE FAMILY 5 DOMAIN-CONTAINING PROTEIN"/>
    <property type="match status" value="1"/>
</dbReference>
<feature type="chain" id="PRO_5021250451" description="cellulase" evidence="7">
    <location>
        <begin position="19"/>
        <end position="405"/>
    </location>
</feature>
<comment type="catalytic activity">
    <reaction evidence="1">
        <text>Endohydrolysis of (1-&gt;4)-beta-D-glucosidic linkages in cellulose, lichenin and cereal beta-D-glucans.</text>
        <dbReference type="EC" id="3.2.1.4"/>
    </reaction>
</comment>
<proteinExistence type="inferred from homology"/>
<sequence>MRFTNFVLAAGLTATAFAAPVAVRDEDDSCVADYDETTSAAVVAQTTLPSAAVVASSAASPVVASSASSSPAVASSSKAAVATSAASVAAASSSTTAGKLQWIGASESGAEFGQTNLPGVVEKDYTFPNTTAIQTLIDGGMNIFRVPFLLERMAQSSITASLDATYLASYKEVIDYITAAGASAVMEAHNYGRYDSAIITSTSDFGAFWGKLATEFADNSKVIFDCNNEFHDEPTDTIYAELNQACVTAIRGAGATSQYIFVEGTSYTGAWTWVSSGNSVSMLNITDPEDKLVYEFHQYLDSDGSGTSATCVSSTIGAERIADATAWLKTNNLKGVIGEFAGGVNADCESAISGMLDALAADNEHWLGALWWGAGPWWGDYIYAFEPPTGVAYAQYFDTLVSYVA</sequence>
<feature type="domain" description="Glycoside hydrolase family 5" evidence="8">
    <location>
        <begin position="107"/>
        <end position="374"/>
    </location>
</feature>
<keyword evidence="7" id="KW-0732">Signal</keyword>
<dbReference type="EC" id="3.2.1.4" evidence="3"/>
<accession>A0A4Z1H6T6</accession>
<dbReference type="InterPro" id="IPR001547">
    <property type="entry name" value="Glyco_hydro_5"/>
</dbReference>
<evidence type="ECO:0000256" key="6">
    <source>
        <dbReference type="RuleBase" id="RU361153"/>
    </source>
</evidence>
<gene>
    <name evidence="9" type="ORF">BCON_0541g00030</name>
</gene>
<keyword evidence="10" id="KW-1185">Reference proteome</keyword>
<evidence type="ECO:0000259" key="8">
    <source>
        <dbReference type="Pfam" id="PF00150"/>
    </source>
</evidence>
<dbReference type="OrthoDB" id="5823761at2759"/>
<dbReference type="Gene3D" id="3.20.20.80">
    <property type="entry name" value="Glycosidases"/>
    <property type="match status" value="1"/>
</dbReference>
<comment type="caution">
    <text evidence="9">The sequence shown here is derived from an EMBL/GenBank/DDBJ whole genome shotgun (WGS) entry which is preliminary data.</text>
</comment>
<evidence type="ECO:0000256" key="3">
    <source>
        <dbReference type="ARBA" id="ARBA00012601"/>
    </source>
</evidence>
<evidence type="ECO:0000313" key="10">
    <source>
        <dbReference type="Proteomes" id="UP000297527"/>
    </source>
</evidence>
<dbReference type="Proteomes" id="UP000297527">
    <property type="component" value="Unassembled WGS sequence"/>
</dbReference>
<organism evidence="9 10">
    <name type="scientific">Botryotinia convoluta</name>
    <dbReference type="NCBI Taxonomy" id="54673"/>
    <lineage>
        <taxon>Eukaryota</taxon>
        <taxon>Fungi</taxon>
        <taxon>Dikarya</taxon>
        <taxon>Ascomycota</taxon>
        <taxon>Pezizomycotina</taxon>
        <taxon>Leotiomycetes</taxon>
        <taxon>Helotiales</taxon>
        <taxon>Sclerotiniaceae</taxon>
        <taxon>Botryotinia</taxon>
    </lineage>
</organism>
<keyword evidence="4 6" id="KW-0378">Hydrolase</keyword>
<evidence type="ECO:0000256" key="4">
    <source>
        <dbReference type="ARBA" id="ARBA00022801"/>
    </source>
</evidence>
<name>A0A4Z1H6T6_9HELO</name>
<feature type="signal peptide" evidence="7">
    <location>
        <begin position="1"/>
        <end position="18"/>
    </location>
</feature>
<evidence type="ECO:0000256" key="5">
    <source>
        <dbReference type="ARBA" id="ARBA00023295"/>
    </source>
</evidence>
<evidence type="ECO:0000256" key="2">
    <source>
        <dbReference type="ARBA" id="ARBA00005641"/>
    </source>
</evidence>
<dbReference type="GO" id="GO:0009251">
    <property type="term" value="P:glucan catabolic process"/>
    <property type="evidence" value="ECO:0007669"/>
    <property type="project" value="TreeGrafter"/>
</dbReference>
<dbReference type="GO" id="GO:0008810">
    <property type="term" value="F:cellulase activity"/>
    <property type="evidence" value="ECO:0007669"/>
    <property type="project" value="UniProtKB-EC"/>
</dbReference>
<evidence type="ECO:0000256" key="7">
    <source>
        <dbReference type="SAM" id="SignalP"/>
    </source>
</evidence>
<dbReference type="SUPFAM" id="SSF51445">
    <property type="entry name" value="(Trans)glycosidases"/>
    <property type="match status" value="1"/>
</dbReference>
<dbReference type="PANTHER" id="PTHR34142">
    <property type="entry name" value="ENDO-BETA-1,4-GLUCANASE A"/>
    <property type="match status" value="1"/>
</dbReference>
<dbReference type="EMBL" id="PQXN01000539">
    <property type="protein sequence ID" value="TGO44339.1"/>
    <property type="molecule type" value="Genomic_DNA"/>
</dbReference>
<evidence type="ECO:0000313" key="9">
    <source>
        <dbReference type="EMBL" id="TGO44339.1"/>
    </source>
</evidence>